<dbReference type="InterPro" id="IPR012459">
    <property type="entry name" value="Rrp15"/>
</dbReference>
<evidence type="ECO:0000256" key="2">
    <source>
        <dbReference type="ARBA" id="ARBA00017475"/>
    </source>
</evidence>
<comment type="similarity">
    <text evidence="1">Belongs to the RRP15 family.</text>
</comment>
<dbReference type="EMBL" id="JYDH01000045">
    <property type="protein sequence ID" value="KRY36211.1"/>
    <property type="molecule type" value="Genomic_DNA"/>
</dbReference>
<protein>
    <recommendedName>
        <fullName evidence="2">RRP15-like protein</fullName>
    </recommendedName>
</protein>
<sequence>MKRKEPVLNGKKFDANVFIDRIFFLSFTMEEEEQVTSRKRKAKRRTESWELSYRTKPDAAADREKNRRYRFLATKGVVTLFNAIRERQQKTSKKLEEAKTTRSKEKVIRELKKDEFFESLQNSDIVNPVKGSGKQKDKAEMTSKWEVLRDDFLVNGAKLHYRHLSTCNSLRYIDVRTDVRKTISHVIIHNQAVFLINGDERLATAGA</sequence>
<evidence type="ECO:0000313" key="4">
    <source>
        <dbReference type="Proteomes" id="UP000054776"/>
    </source>
</evidence>
<dbReference type="OrthoDB" id="20949at2759"/>
<reference evidence="3 4" key="1">
    <citation type="submission" date="2015-01" db="EMBL/GenBank/DDBJ databases">
        <title>Evolution of Trichinella species and genotypes.</title>
        <authorList>
            <person name="Korhonen P.K."/>
            <person name="Edoardo P."/>
            <person name="Giuseppe L.R."/>
            <person name="Gasser R.B."/>
        </authorList>
    </citation>
    <scope>NUCLEOTIDE SEQUENCE [LARGE SCALE GENOMIC DNA]</scope>
    <source>
        <strain evidence="3">ISS3</strain>
    </source>
</reference>
<dbReference type="GO" id="GO:0030687">
    <property type="term" value="C:preribosome, large subunit precursor"/>
    <property type="evidence" value="ECO:0007669"/>
    <property type="project" value="TreeGrafter"/>
</dbReference>
<dbReference type="PANTHER" id="PTHR13245:SF14">
    <property type="entry name" value="RRP15-LIKE PROTEIN"/>
    <property type="match status" value="1"/>
</dbReference>
<proteinExistence type="inferred from homology"/>
<dbReference type="GO" id="GO:0000460">
    <property type="term" value="P:maturation of 5.8S rRNA"/>
    <property type="evidence" value="ECO:0007669"/>
    <property type="project" value="TreeGrafter"/>
</dbReference>
<accession>A0A0V1BI01</accession>
<name>A0A0V1BI01_TRISP</name>
<dbReference type="PANTHER" id="PTHR13245">
    <property type="entry name" value="RRP15-LIKE PROTEIN"/>
    <property type="match status" value="1"/>
</dbReference>
<organism evidence="3 4">
    <name type="scientific">Trichinella spiralis</name>
    <name type="common">Trichina worm</name>
    <dbReference type="NCBI Taxonomy" id="6334"/>
    <lineage>
        <taxon>Eukaryota</taxon>
        <taxon>Metazoa</taxon>
        <taxon>Ecdysozoa</taxon>
        <taxon>Nematoda</taxon>
        <taxon>Enoplea</taxon>
        <taxon>Dorylaimia</taxon>
        <taxon>Trichinellida</taxon>
        <taxon>Trichinellidae</taxon>
        <taxon>Trichinella</taxon>
    </lineage>
</organism>
<dbReference type="STRING" id="6334.A0A0V1BI01"/>
<dbReference type="GO" id="GO:0000470">
    <property type="term" value="P:maturation of LSU-rRNA"/>
    <property type="evidence" value="ECO:0007669"/>
    <property type="project" value="TreeGrafter"/>
</dbReference>
<comment type="caution">
    <text evidence="3">The sequence shown here is derived from an EMBL/GenBank/DDBJ whole genome shotgun (WGS) entry which is preliminary data.</text>
</comment>
<dbReference type="Proteomes" id="UP000054776">
    <property type="component" value="Unassembled WGS sequence"/>
</dbReference>
<dbReference type="AlphaFoldDB" id="A0A0V1BI01"/>
<evidence type="ECO:0000256" key="1">
    <source>
        <dbReference type="ARBA" id="ARBA00007462"/>
    </source>
</evidence>
<evidence type="ECO:0000313" key="3">
    <source>
        <dbReference type="EMBL" id="KRY36211.1"/>
    </source>
</evidence>
<keyword evidence="4" id="KW-1185">Reference proteome</keyword>
<dbReference type="InParanoid" id="A0A0V1BI01"/>
<dbReference type="Pfam" id="PF07890">
    <property type="entry name" value="Rrp15p"/>
    <property type="match status" value="1"/>
</dbReference>
<gene>
    <name evidence="3" type="primary">RRP15</name>
    <name evidence="3" type="ORF">T01_7384</name>
</gene>